<evidence type="ECO:0000256" key="6">
    <source>
        <dbReference type="PROSITE-ProRule" id="PRU00433"/>
    </source>
</evidence>
<dbReference type="Gene3D" id="1.10.760.10">
    <property type="entry name" value="Cytochrome c-like domain"/>
    <property type="match status" value="1"/>
</dbReference>
<evidence type="ECO:0000256" key="1">
    <source>
        <dbReference type="ARBA" id="ARBA00022448"/>
    </source>
</evidence>
<accession>A0AAJ5X4A5</accession>
<keyword evidence="1" id="KW-0813">Transport</keyword>
<dbReference type="InterPro" id="IPR036909">
    <property type="entry name" value="Cyt_c-like_dom_sf"/>
</dbReference>
<evidence type="ECO:0000259" key="8">
    <source>
        <dbReference type="PROSITE" id="PS51007"/>
    </source>
</evidence>
<proteinExistence type="predicted"/>
<feature type="domain" description="Cytochrome c" evidence="8">
    <location>
        <begin position="44"/>
        <end position="143"/>
    </location>
</feature>
<dbReference type="GO" id="GO:0009055">
    <property type="term" value="F:electron transfer activity"/>
    <property type="evidence" value="ECO:0007669"/>
    <property type="project" value="InterPro"/>
</dbReference>
<feature type="signal peptide" evidence="7">
    <location>
        <begin position="1"/>
        <end position="17"/>
    </location>
</feature>
<dbReference type="PANTHER" id="PTHR11961">
    <property type="entry name" value="CYTOCHROME C"/>
    <property type="match status" value="1"/>
</dbReference>
<evidence type="ECO:0000256" key="3">
    <source>
        <dbReference type="ARBA" id="ARBA00022723"/>
    </source>
</evidence>
<evidence type="ECO:0000313" key="9">
    <source>
        <dbReference type="EMBL" id="WEK45704.1"/>
    </source>
</evidence>
<dbReference type="GO" id="GO:0020037">
    <property type="term" value="F:heme binding"/>
    <property type="evidence" value="ECO:0007669"/>
    <property type="project" value="InterPro"/>
</dbReference>
<evidence type="ECO:0000256" key="7">
    <source>
        <dbReference type="SAM" id="SignalP"/>
    </source>
</evidence>
<evidence type="ECO:0000256" key="2">
    <source>
        <dbReference type="ARBA" id="ARBA00022617"/>
    </source>
</evidence>
<dbReference type="SUPFAM" id="SSF46626">
    <property type="entry name" value="Cytochrome c"/>
    <property type="match status" value="1"/>
</dbReference>
<name>A0AAJ5X4A5_9SPHN</name>
<evidence type="ECO:0000256" key="4">
    <source>
        <dbReference type="ARBA" id="ARBA00022982"/>
    </source>
</evidence>
<keyword evidence="3 6" id="KW-0479">Metal-binding</keyword>
<dbReference type="InterPro" id="IPR009056">
    <property type="entry name" value="Cyt_c-like_dom"/>
</dbReference>
<keyword evidence="7" id="KW-0732">Signal</keyword>
<evidence type="ECO:0000256" key="5">
    <source>
        <dbReference type="ARBA" id="ARBA00023004"/>
    </source>
</evidence>
<protein>
    <submittedName>
        <fullName evidence="9">C-type cytochrome</fullName>
    </submittedName>
</protein>
<dbReference type="PROSITE" id="PS51007">
    <property type="entry name" value="CYTC"/>
    <property type="match status" value="1"/>
</dbReference>
<sequence>MNALKLAAALGLGALLAGCGGSGSEATVEATESAAAPSETATVAAAATAPASFAICSACHSVNKGENGIGPSLHAIYGTKAGEVAGFEFSPELLKAGLTWDDATLDKWLANPQALVPGTKMSFGGLPDAAQRKEVIEYLKTLK</sequence>
<dbReference type="EMBL" id="CP119316">
    <property type="protein sequence ID" value="WEK45704.1"/>
    <property type="molecule type" value="Genomic_DNA"/>
</dbReference>
<dbReference type="PROSITE" id="PS51257">
    <property type="entry name" value="PROKAR_LIPOPROTEIN"/>
    <property type="match status" value="1"/>
</dbReference>
<evidence type="ECO:0000313" key="10">
    <source>
        <dbReference type="Proteomes" id="UP001218362"/>
    </source>
</evidence>
<gene>
    <name evidence="9" type="ORF">P0Y56_11765</name>
</gene>
<keyword evidence="4" id="KW-0249">Electron transport</keyword>
<dbReference type="Pfam" id="PF00034">
    <property type="entry name" value="Cytochrom_C"/>
    <property type="match status" value="1"/>
</dbReference>
<dbReference type="AlphaFoldDB" id="A0AAJ5X4A5"/>
<dbReference type="Proteomes" id="UP001218362">
    <property type="component" value="Chromosome"/>
</dbReference>
<reference evidence="9" key="1">
    <citation type="submission" date="2023-03" db="EMBL/GenBank/DDBJ databases">
        <title>Andean soil-derived lignocellulolytic bacterial consortium as a source of novel taxa and putative plastic-active enzymes.</title>
        <authorList>
            <person name="Diaz-Garcia L."/>
            <person name="Chuvochina M."/>
            <person name="Feuerriegel G."/>
            <person name="Bunk B."/>
            <person name="Sproer C."/>
            <person name="Streit W.R."/>
            <person name="Rodriguez L.M."/>
            <person name="Overmann J."/>
            <person name="Jimenez D.J."/>
        </authorList>
    </citation>
    <scope>NUCLEOTIDE SEQUENCE</scope>
    <source>
        <strain evidence="9">MAG 26</strain>
    </source>
</reference>
<keyword evidence="5 6" id="KW-0408">Iron</keyword>
<dbReference type="PRINTS" id="PR00604">
    <property type="entry name" value="CYTCHRMECIAB"/>
</dbReference>
<dbReference type="GO" id="GO:0046872">
    <property type="term" value="F:metal ion binding"/>
    <property type="evidence" value="ECO:0007669"/>
    <property type="project" value="UniProtKB-KW"/>
</dbReference>
<dbReference type="InterPro" id="IPR002327">
    <property type="entry name" value="Cyt_c_1A/1B"/>
</dbReference>
<organism evidence="9 10">
    <name type="scientific">Candidatus Andeanibacterium colombiense</name>
    <dbReference type="NCBI Taxonomy" id="3121345"/>
    <lineage>
        <taxon>Bacteria</taxon>
        <taxon>Pseudomonadati</taxon>
        <taxon>Pseudomonadota</taxon>
        <taxon>Alphaproteobacteria</taxon>
        <taxon>Sphingomonadales</taxon>
        <taxon>Sphingomonadaceae</taxon>
        <taxon>Candidatus Andeanibacterium</taxon>
    </lineage>
</organism>
<dbReference type="KEGG" id="acob:P0Y56_11765"/>
<feature type="chain" id="PRO_5042556792" evidence="7">
    <location>
        <begin position="18"/>
        <end position="143"/>
    </location>
</feature>
<keyword evidence="2 6" id="KW-0349">Heme</keyword>